<sequence>MNQHSYKTRINPVRKSAAGRPNARRLISNGVKLECLGRA</sequence>
<comment type="caution">
    <text evidence="2">The sequence shown here is derived from an EMBL/GenBank/DDBJ whole genome shotgun (WGS) entry which is preliminary data.</text>
</comment>
<proteinExistence type="predicted"/>
<protein>
    <submittedName>
        <fullName evidence="2">Uncharacterized protein</fullName>
    </submittedName>
</protein>
<feature type="region of interest" description="Disordered" evidence="1">
    <location>
        <begin position="1"/>
        <end position="20"/>
    </location>
</feature>
<reference evidence="2" key="1">
    <citation type="journal article" date="2014" name="Front. Microbiol.">
        <title>High frequency of phylogenetically diverse reductive dehalogenase-homologous genes in deep subseafloor sedimentary metagenomes.</title>
        <authorList>
            <person name="Kawai M."/>
            <person name="Futagami T."/>
            <person name="Toyoda A."/>
            <person name="Takaki Y."/>
            <person name="Nishi S."/>
            <person name="Hori S."/>
            <person name="Arai W."/>
            <person name="Tsubouchi T."/>
            <person name="Morono Y."/>
            <person name="Uchiyama I."/>
            <person name="Ito T."/>
            <person name="Fujiyama A."/>
            <person name="Inagaki F."/>
            <person name="Takami H."/>
        </authorList>
    </citation>
    <scope>NUCLEOTIDE SEQUENCE</scope>
    <source>
        <strain evidence="2">Expedition CK06-06</strain>
    </source>
</reference>
<evidence type="ECO:0000256" key="1">
    <source>
        <dbReference type="SAM" id="MobiDB-lite"/>
    </source>
</evidence>
<evidence type="ECO:0000313" key="2">
    <source>
        <dbReference type="EMBL" id="GAG89640.1"/>
    </source>
</evidence>
<organism evidence="2">
    <name type="scientific">marine sediment metagenome</name>
    <dbReference type="NCBI Taxonomy" id="412755"/>
    <lineage>
        <taxon>unclassified sequences</taxon>
        <taxon>metagenomes</taxon>
        <taxon>ecological metagenomes</taxon>
    </lineage>
</organism>
<gene>
    <name evidence="2" type="ORF">S01H4_22971</name>
</gene>
<accession>X1B3M6</accession>
<dbReference type="AlphaFoldDB" id="X1B3M6"/>
<name>X1B3M6_9ZZZZ</name>
<feature type="non-terminal residue" evidence="2">
    <location>
        <position position="39"/>
    </location>
</feature>
<dbReference type="EMBL" id="BART01010599">
    <property type="protein sequence ID" value="GAG89640.1"/>
    <property type="molecule type" value="Genomic_DNA"/>
</dbReference>